<dbReference type="EMBL" id="JJQU01000157">
    <property type="protein sequence ID" value="KKH83765.1"/>
    <property type="molecule type" value="Genomic_DNA"/>
</dbReference>
<accession>A0A0F8DHX8</accession>
<keyword evidence="7" id="KW-0175">Coiled coil</keyword>
<dbReference type="SMART" id="SM00387">
    <property type="entry name" value="HATPase_c"/>
    <property type="match status" value="1"/>
</dbReference>
<evidence type="ECO:0000259" key="10">
    <source>
        <dbReference type="PROSITE" id="PS50113"/>
    </source>
</evidence>
<protein>
    <submittedName>
        <fullName evidence="11">Histidine kinase</fullName>
    </submittedName>
</protein>
<dbReference type="Gene3D" id="3.30.450.20">
    <property type="entry name" value="PAS domain"/>
    <property type="match status" value="2"/>
</dbReference>
<dbReference type="Proteomes" id="UP000034578">
    <property type="component" value="Unassembled WGS sequence"/>
</dbReference>
<sequence>MKGTVQDITEIKKVEEQLKILANIVESSNDAIGTISLDGNITGWNQEAENVYGYSVGEVLGKPVSIVTPPHLDKETIKLIEEIMHGKKVQHYETLRLRKDGTTIYVSITLSPVFDSYGKLIAISFISRDITERKKIEEKLRESEEKYRNIVETANEGISIVDAEERITFVNKKIEDMFGYSSEELIGGSMWDLLSDESKTIIKQMLEKGWKNVNESFEIKFIHKDGYPVWTYTNSKSLFDKDGKFFGTMNLHTDITKRKEAEEALRNFEIARKKEIHHRIKNNLQVICSLLDLQAEKFRSRESAEDTEVLNAFIESQNRVMSIALIHEELHEGRGTDTLNFSPYLEKLVENLFQTYILENVNTSLDIKLEENIFFDMDTAIPLGIIVNELVSNSLKYAFSGRDYGEIQIKLYREDSAEHENKEQRVIKESYGGTNVILIVSDNGIGIPEDFNLEDSSSLGLQLVKILVDQLEGQIELNRDSGTEFTIRFTVQI</sequence>
<feature type="coiled-coil region" evidence="7">
    <location>
        <begin position="126"/>
        <end position="153"/>
    </location>
</feature>
<dbReference type="AlphaFoldDB" id="A0A0F8DHX8"/>
<keyword evidence="3" id="KW-0547">Nucleotide-binding</keyword>
<dbReference type="InterPro" id="IPR035965">
    <property type="entry name" value="PAS-like_dom_sf"/>
</dbReference>
<evidence type="ECO:0000256" key="1">
    <source>
        <dbReference type="ARBA" id="ARBA00022553"/>
    </source>
</evidence>
<keyword evidence="6" id="KW-0902">Two-component regulatory system</keyword>
<feature type="domain" description="PAC" evidence="10">
    <location>
        <begin position="90"/>
        <end position="142"/>
    </location>
</feature>
<dbReference type="PANTHER" id="PTHR43065">
    <property type="entry name" value="SENSOR HISTIDINE KINASE"/>
    <property type="match status" value="1"/>
</dbReference>
<evidence type="ECO:0000259" key="8">
    <source>
        <dbReference type="PROSITE" id="PS50109"/>
    </source>
</evidence>
<keyword evidence="4 11" id="KW-0418">Kinase</keyword>
<evidence type="ECO:0000313" key="12">
    <source>
        <dbReference type="EMBL" id="KKH83765.1"/>
    </source>
</evidence>
<evidence type="ECO:0000313" key="13">
    <source>
        <dbReference type="Proteomes" id="UP000034152"/>
    </source>
</evidence>
<dbReference type="PATRIC" id="fig|2209.56.peg.2313"/>
<dbReference type="PANTHER" id="PTHR43065:SF23">
    <property type="entry name" value="SENSOR HISTIDINE KINASE PDTAS"/>
    <property type="match status" value="1"/>
</dbReference>
<dbReference type="InterPro" id="IPR036890">
    <property type="entry name" value="HATPase_C_sf"/>
</dbReference>
<dbReference type="Gene3D" id="3.30.565.10">
    <property type="entry name" value="Histidine kinase-like ATPase, C-terminal domain"/>
    <property type="match status" value="1"/>
</dbReference>
<dbReference type="NCBIfam" id="TIGR00229">
    <property type="entry name" value="sensory_box"/>
    <property type="match status" value="2"/>
</dbReference>
<dbReference type="EMBL" id="JJOS01000069">
    <property type="protein sequence ID" value="KKG02263.1"/>
    <property type="molecule type" value="Genomic_DNA"/>
</dbReference>
<dbReference type="Pfam" id="PF02518">
    <property type="entry name" value="HATPase_c"/>
    <property type="match status" value="1"/>
</dbReference>
<dbReference type="GO" id="GO:0016301">
    <property type="term" value="F:kinase activity"/>
    <property type="evidence" value="ECO:0007669"/>
    <property type="project" value="UniProtKB-KW"/>
</dbReference>
<dbReference type="InterPro" id="IPR001610">
    <property type="entry name" value="PAC"/>
</dbReference>
<dbReference type="Pfam" id="PF13426">
    <property type="entry name" value="PAS_9"/>
    <property type="match status" value="1"/>
</dbReference>
<dbReference type="GO" id="GO:0005524">
    <property type="term" value="F:ATP binding"/>
    <property type="evidence" value="ECO:0007669"/>
    <property type="project" value="UniProtKB-KW"/>
</dbReference>
<evidence type="ECO:0000313" key="14">
    <source>
        <dbReference type="Proteomes" id="UP000034578"/>
    </source>
</evidence>
<dbReference type="InterPro" id="IPR000014">
    <property type="entry name" value="PAS"/>
</dbReference>
<evidence type="ECO:0000259" key="9">
    <source>
        <dbReference type="PROSITE" id="PS50112"/>
    </source>
</evidence>
<feature type="domain" description="PAC" evidence="10">
    <location>
        <begin position="215"/>
        <end position="267"/>
    </location>
</feature>
<dbReference type="InterPro" id="IPR013767">
    <property type="entry name" value="PAS_fold"/>
</dbReference>
<feature type="domain" description="Histidine kinase" evidence="8">
    <location>
        <begin position="275"/>
        <end position="493"/>
    </location>
</feature>
<dbReference type="Proteomes" id="UP000034152">
    <property type="component" value="Unassembled WGS sequence"/>
</dbReference>
<name>A0A0F8DHX8_METMZ</name>
<dbReference type="GO" id="GO:0006355">
    <property type="term" value="P:regulation of DNA-templated transcription"/>
    <property type="evidence" value="ECO:0007669"/>
    <property type="project" value="InterPro"/>
</dbReference>
<dbReference type="GO" id="GO:0000160">
    <property type="term" value="P:phosphorelay signal transduction system"/>
    <property type="evidence" value="ECO:0007669"/>
    <property type="project" value="UniProtKB-KW"/>
</dbReference>
<dbReference type="InterPro" id="IPR005467">
    <property type="entry name" value="His_kinase_dom"/>
</dbReference>
<evidence type="ECO:0000256" key="5">
    <source>
        <dbReference type="ARBA" id="ARBA00022840"/>
    </source>
</evidence>
<dbReference type="Pfam" id="PF07568">
    <property type="entry name" value="HisKA_2"/>
    <property type="match status" value="1"/>
</dbReference>
<organism evidence="11 14">
    <name type="scientific">Methanosarcina mazei</name>
    <name type="common">Methanosarcina frisia</name>
    <dbReference type="NCBI Taxonomy" id="2209"/>
    <lineage>
        <taxon>Archaea</taxon>
        <taxon>Methanobacteriati</taxon>
        <taxon>Methanobacteriota</taxon>
        <taxon>Stenosarchaea group</taxon>
        <taxon>Methanomicrobia</taxon>
        <taxon>Methanosarcinales</taxon>
        <taxon>Methanosarcinaceae</taxon>
        <taxon>Methanosarcina</taxon>
    </lineage>
</organism>
<dbReference type="Pfam" id="PF00989">
    <property type="entry name" value="PAS"/>
    <property type="match status" value="1"/>
</dbReference>
<dbReference type="PROSITE" id="PS50113">
    <property type="entry name" value="PAC"/>
    <property type="match status" value="3"/>
</dbReference>
<reference evidence="13 14" key="1">
    <citation type="journal article" date="2015" name="ISME J.">
        <title>Genomic and phenotypic differentiation among Methanosarcina mazei populations from Columbia River sediment.</title>
        <authorList>
            <person name="Youngblut N.D."/>
            <person name="Wirth J.S."/>
            <person name="Henriksen J.R."/>
            <person name="Smith M."/>
            <person name="Simon H."/>
            <person name="Metcalf W.W."/>
            <person name="Whitaker R.J."/>
        </authorList>
    </citation>
    <scope>NUCLEOTIDE SEQUENCE [LARGE SCALE GENOMIC DNA]</scope>
    <source>
        <strain evidence="12 13">1.H.M.2.1</strain>
        <strain evidence="11 14">2.F.A.2.4</strain>
    </source>
</reference>
<dbReference type="SUPFAM" id="SSF55785">
    <property type="entry name" value="PYP-like sensor domain (PAS domain)"/>
    <property type="match status" value="2"/>
</dbReference>
<dbReference type="PROSITE" id="PS50109">
    <property type="entry name" value="HIS_KIN"/>
    <property type="match status" value="1"/>
</dbReference>
<dbReference type="SMART" id="SM00091">
    <property type="entry name" value="PAS"/>
    <property type="match status" value="2"/>
</dbReference>
<proteinExistence type="predicted"/>
<feature type="domain" description="PAC" evidence="10">
    <location>
        <begin position="1"/>
        <end position="20"/>
    </location>
</feature>
<dbReference type="SUPFAM" id="SSF55874">
    <property type="entry name" value="ATPase domain of HSP90 chaperone/DNA topoisomerase II/histidine kinase"/>
    <property type="match status" value="1"/>
</dbReference>
<dbReference type="PROSITE" id="PS50112">
    <property type="entry name" value="PAS"/>
    <property type="match status" value="2"/>
</dbReference>
<evidence type="ECO:0000313" key="11">
    <source>
        <dbReference type="EMBL" id="KKG02263.1"/>
    </source>
</evidence>
<dbReference type="InterPro" id="IPR003594">
    <property type="entry name" value="HATPase_dom"/>
</dbReference>
<dbReference type="InterPro" id="IPR011495">
    <property type="entry name" value="Sig_transdc_His_kin_sub2_dim/P"/>
</dbReference>
<gene>
    <name evidence="11" type="ORF">DU47_05770</name>
    <name evidence="12" type="ORF">DU80_10790</name>
</gene>
<dbReference type="CDD" id="cd00130">
    <property type="entry name" value="PAS"/>
    <property type="match status" value="2"/>
</dbReference>
<evidence type="ECO:0000256" key="7">
    <source>
        <dbReference type="SAM" id="Coils"/>
    </source>
</evidence>
<dbReference type="InterPro" id="IPR000700">
    <property type="entry name" value="PAS-assoc_C"/>
</dbReference>
<keyword evidence="14" id="KW-1185">Reference proteome</keyword>
<evidence type="ECO:0000256" key="2">
    <source>
        <dbReference type="ARBA" id="ARBA00022679"/>
    </source>
</evidence>
<keyword evidence="2" id="KW-0808">Transferase</keyword>
<evidence type="ECO:0000256" key="3">
    <source>
        <dbReference type="ARBA" id="ARBA00022741"/>
    </source>
</evidence>
<evidence type="ECO:0000256" key="4">
    <source>
        <dbReference type="ARBA" id="ARBA00022777"/>
    </source>
</evidence>
<dbReference type="SMART" id="SM00086">
    <property type="entry name" value="PAC"/>
    <property type="match status" value="2"/>
</dbReference>
<feature type="domain" description="PAS" evidence="9">
    <location>
        <begin position="17"/>
        <end position="87"/>
    </location>
</feature>
<dbReference type="RefSeq" id="WP_324291852.1">
    <property type="nucleotide sequence ID" value="NZ_JJQU01000157.1"/>
</dbReference>
<keyword evidence="1" id="KW-0597">Phosphoprotein</keyword>
<evidence type="ECO:0000256" key="6">
    <source>
        <dbReference type="ARBA" id="ARBA00023012"/>
    </source>
</evidence>
<feature type="domain" description="PAS" evidence="9">
    <location>
        <begin position="143"/>
        <end position="213"/>
    </location>
</feature>
<keyword evidence="5" id="KW-0067">ATP-binding</keyword>
<comment type="caution">
    <text evidence="11">The sequence shown here is derived from an EMBL/GenBank/DDBJ whole genome shotgun (WGS) entry which is preliminary data.</text>
</comment>